<evidence type="ECO:0000256" key="1">
    <source>
        <dbReference type="ARBA" id="ARBA00009437"/>
    </source>
</evidence>
<dbReference type="RefSeq" id="WP_286345302.1">
    <property type="nucleotide sequence ID" value="NZ_AP027732.1"/>
</dbReference>
<evidence type="ECO:0000256" key="2">
    <source>
        <dbReference type="ARBA" id="ARBA00023015"/>
    </source>
</evidence>
<dbReference type="Gene3D" id="3.40.190.290">
    <property type="match status" value="1"/>
</dbReference>
<dbReference type="InterPro" id="IPR036388">
    <property type="entry name" value="WH-like_DNA-bd_sf"/>
</dbReference>
<evidence type="ECO:0000313" key="6">
    <source>
        <dbReference type="EMBL" id="BDZ48299.1"/>
    </source>
</evidence>
<dbReference type="InterPro" id="IPR005119">
    <property type="entry name" value="LysR_subst-bd"/>
</dbReference>
<dbReference type="Gene3D" id="1.10.10.10">
    <property type="entry name" value="Winged helix-like DNA-binding domain superfamily/Winged helix DNA-binding domain"/>
    <property type="match status" value="1"/>
</dbReference>
<evidence type="ECO:0000256" key="3">
    <source>
        <dbReference type="ARBA" id="ARBA00023125"/>
    </source>
</evidence>
<dbReference type="EMBL" id="AP027732">
    <property type="protein sequence ID" value="BDZ48299.1"/>
    <property type="molecule type" value="Genomic_DNA"/>
</dbReference>
<evidence type="ECO:0000256" key="4">
    <source>
        <dbReference type="ARBA" id="ARBA00023163"/>
    </source>
</evidence>
<organism evidence="6 7">
    <name type="scientific">Frondihabitans sucicola</name>
    <dbReference type="NCBI Taxonomy" id="1268041"/>
    <lineage>
        <taxon>Bacteria</taxon>
        <taxon>Bacillati</taxon>
        <taxon>Actinomycetota</taxon>
        <taxon>Actinomycetes</taxon>
        <taxon>Micrococcales</taxon>
        <taxon>Microbacteriaceae</taxon>
        <taxon>Frondihabitans</taxon>
    </lineage>
</organism>
<accession>A0ABN6XTG3</accession>
<dbReference type="Proteomes" id="UP001321486">
    <property type="component" value="Chromosome"/>
</dbReference>
<keyword evidence="4" id="KW-0804">Transcription</keyword>
<dbReference type="SUPFAM" id="SSF53850">
    <property type="entry name" value="Periplasmic binding protein-like II"/>
    <property type="match status" value="1"/>
</dbReference>
<sequence>MQTRQLQYFLAVADHGGFARAADALRIAQPSLSQAIAAFERELGTPLFHRVGRGVVLSSSGQDLVGPARAVLRSLEHAESSVGSRARAGWDHLDLISTPTPGVEPLTALLAEFTRERPRTRLNIAVGFTPAAVIEAIRSGEREIGVLGSPTERAVRGLRSIALAPQPFVIISPPGSGAPVAPTIDLSELRGARLIVPQRGSLIRATIDGLIESGSLDAEIVAEVSLRASIVPMVLSGIGQAVLASGWTDLARQAGATVQRLTPTAAIHISVASRERDLTPAATAFMDLVAQTP</sequence>
<dbReference type="PROSITE" id="PS50931">
    <property type="entry name" value="HTH_LYSR"/>
    <property type="match status" value="1"/>
</dbReference>
<dbReference type="SUPFAM" id="SSF46785">
    <property type="entry name" value="Winged helix' DNA-binding domain"/>
    <property type="match status" value="1"/>
</dbReference>
<reference evidence="7" key="1">
    <citation type="journal article" date="2019" name="Int. J. Syst. Evol. Microbiol.">
        <title>The Global Catalogue of Microorganisms (GCM) 10K type strain sequencing project: providing services to taxonomists for standard genome sequencing and annotation.</title>
        <authorList>
            <consortium name="The Broad Institute Genomics Platform"/>
            <consortium name="The Broad Institute Genome Sequencing Center for Infectious Disease"/>
            <person name="Wu L."/>
            <person name="Ma J."/>
        </authorList>
    </citation>
    <scope>NUCLEOTIDE SEQUENCE [LARGE SCALE GENOMIC DNA]</scope>
    <source>
        <strain evidence="7">NBRC 108728</strain>
    </source>
</reference>
<comment type="similarity">
    <text evidence="1">Belongs to the LysR transcriptional regulatory family.</text>
</comment>
<feature type="domain" description="HTH lysR-type" evidence="5">
    <location>
        <begin position="1"/>
        <end position="58"/>
    </location>
</feature>
<gene>
    <name evidence="6" type="ORF">GCM10025867_05400</name>
</gene>
<protein>
    <submittedName>
        <fullName evidence="6">LysR family transcriptional regulator</fullName>
    </submittedName>
</protein>
<keyword evidence="3" id="KW-0238">DNA-binding</keyword>
<dbReference type="Pfam" id="PF03466">
    <property type="entry name" value="LysR_substrate"/>
    <property type="match status" value="1"/>
</dbReference>
<proteinExistence type="inferred from homology"/>
<dbReference type="PANTHER" id="PTHR30346:SF28">
    <property type="entry name" value="HTH-TYPE TRANSCRIPTIONAL REGULATOR CYNR"/>
    <property type="match status" value="1"/>
</dbReference>
<evidence type="ECO:0000313" key="7">
    <source>
        <dbReference type="Proteomes" id="UP001321486"/>
    </source>
</evidence>
<keyword evidence="2" id="KW-0805">Transcription regulation</keyword>
<keyword evidence="7" id="KW-1185">Reference proteome</keyword>
<dbReference type="InterPro" id="IPR000847">
    <property type="entry name" value="LysR_HTH_N"/>
</dbReference>
<dbReference type="InterPro" id="IPR036390">
    <property type="entry name" value="WH_DNA-bd_sf"/>
</dbReference>
<dbReference type="CDD" id="cd05466">
    <property type="entry name" value="PBP2_LTTR_substrate"/>
    <property type="match status" value="1"/>
</dbReference>
<dbReference type="PRINTS" id="PR00039">
    <property type="entry name" value="HTHLYSR"/>
</dbReference>
<dbReference type="PANTHER" id="PTHR30346">
    <property type="entry name" value="TRANSCRIPTIONAL DUAL REGULATOR HCAR-RELATED"/>
    <property type="match status" value="1"/>
</dbReference>
<name>A0ABN6XTG3_9MICO</name>
<evidence type="ECO:0000259" key="5">
    <source>
        <dbReference type="PROSITE" id="PS50931"/>
    </source>
</evidence>
<dbReference type="Pfam" id="PF00126">
    <property type="entry name" value="HTH_1"/>
    <property type="match status" value="1"/>
</dbReference>